<dbReference type="FunFam" id="3.40.50.300:FF:000221">
    <property type="entry name" value="Multidrug ABC transporter ATP-binding protein"/>
    <property type="match status" value="1"/>
</dbReference>
<name>A0A6P1PVZ3_9GAMM</name>
<dbReference type="CDD" id="cd18541">
    <property type="entry name" value="ABC_6TM_TmrB_like"/>
    <property type="match status" value="1"/>
</dbReference>
<evidence type="ECO:0000256" key="1">
    <source>
        <dbReference type="ARBA" id="ARBA00004651"/>
    </source>
</evidence>
<dbReference type="SUPFAM" id="SSF52540">
    <property type="entry name" value="P-loop containing nucleoside triphosphate hydrolases"/>
    <property type="match status" value="1"/>
</dbReference>
<evidence type="ECO:0000256" key="7">
    <source>
        <dbReference type="ARBA" id="ARBA00022741"/>
    </source>
</evidence>
<keyword evidence="9" id="KW-1278">Translocase</keyword>
<evidence type="ECO:0000313" key="17">
    <source>
        <dbReference type="EMBL" id="QHM70157.1"/>
    </source>
</evidence>
<evidence type="ECO:0000256" key="3">
    <source>
        <dbReference type="ARBA" id="ARBA00012191"/>
    </source>
</evidence>
<dbReference type="EC" id="7.6.2.2" evidence="3"/>
<comment type="catalytic activity">
    <reaction evidence="12">
        <text>ATP + H2O + xenobioticSide 1 = ADP + phosphate + xenobioticSide 2.</text>
        <dbReference type="EC" id="7.6.2.2"/>
    </reaction>
</comment>
<evidence type="ECO:0000256" key="2">
    <source>
        <dbReference type="ARBA" id="ARBA00006526"/>
    </source>
</evidence>
<keyword evidence="17" id="KW-0378">Hydrolase</keyword>
<dbReference type="InterPro" id="IPR036640">
    <property type="entry name" value="ABC1_TM_sf"/>
</dbReference>
<dbReference type="OrthoDB" id="9806127at2"/>
<evidence type="ECO:0000259" key="15">
    <source>
        <dbReference type="PROSITE" id="PS50893"/>
    </source>
</evidence>
<dbReference type="SUPFAM" id="SSF90123">
    <property type="entry name" value="ABC transporter transmembrane region"/>
    <property type="match status" value="1"/>
</dbReference>
<dbReference type="RefSeq" id="WP_160620067.1">
    <property type="nucleotide sequence ID" value="NZ_CP028271.1"/>
</dbReference>
<evidence type="ECO:0000256" key="14">
    <source>
        <dbReference type="SAM" id="Phobius"/>
    </source>
</evidence>
<keyword evidence="8 17" id="KW-0067">ATP-binding</keyword>
<sequence>MRLFSQLSWYFLREWRRYLGAVTLLIIIAVLQLLPPKIVGVIIDGVTQHRLSSGGVLMWIGIMLTTAIVVYLLRYVWRVLLFGASYQLAVELREDFYRQLSRQHPEFYLRHRTGDLIARATNDVDRVVFAAGEGVLTLVDSLVMGCAVLIVMSTQISWQLTLLALIPMPIMALVIKRYGEQLHQRFKLAQAAFSSLNDQAQESLSSIRMVKAFGLETHQSQQFSDIAADAGEKNLRVARVDARFDPTIYIAIGLSNLLAIGGGSWLVWHQQMTLGQLTSFVMYLGLMIWPMLALAWMFNIVERGSAAWSRIRALLSEAPAVEDGAKVLPEGRGVLQVAIREFNYPGSQQPTLRNLNFQLKPGQMLGLCGPTGSGKSTLLSLIQRHFDISQGDIRYHNIPLTQLRLDSWRGRLAVVNQTPFLFSDTVANNIALGRPNASREEIERAAKLASVHEDILRLPQGYDTEVGERGVMLSGGQKQRISIARALLLSAEILILDDALSAVDGRTEHQILHNLRHWGQGRTVIISAHRLSALTEASEILVLQQGVVAQRGEHSTLVQQRGWYSEMYRYQQLEAALDDDEENAAKEESRG</sequence>
<evidence type="ECO:0000256" key="6">
    <source>
        <dbReference type="ARBA" id="ARBA00022692"/>
    </source>
</evidence>
<dbReference type="Gene3D" id="3.40.50.300">
    <property type="entry name" value="P-loop containing nucleotide triphosphate hydrolases"/>
    <property type="match status" value="1"/>
</dbReference>
<evidence type="ECO:0000259" key="16">
    <source>
        <dbReference type="PROSITE" id="PS50929"/>
    </source>
</evidence>
<dbReference type="Proteomes" id="UP000464053">
    <property type="component" value="Chromosome"/>
</dbReference>
<keyword evidence="7" id="KW-0547">Nucleotide-binding</keyword>
<evidence type="ECO:0000256" key="13">
    <source>
        <dbReference type="ARBA" id="ARBA00074518"/>
    </source>
</evidence>
<evidence type="ECO:0000313" key="18">
    <source>
        <dbReference type="Proteomes" id="UP000464053"/>
    </source>
</evidence>
<dbReference type="NCBIfam" id="NF008055">
    <property type="entry name" value="PRK10789.1"/>
    <property type="match status" value="1"/>
</dbReference>
<evidence type="ECO:0000256" key="11">
    <source>
        <dbReference type="ARBA" id="ARBA00023136"/>
    </source>
</evidence>
<feature type="transmembrane region" description="Helical" evidence="14">
    <location>
        <begin position="56"/>
        <end position="77"/>
    </location>
</feature>
<dbReference type="PROSITE" id="PS50929">
    <property type="entry name" value="ABC_TM1F"/>
    <property type="match status" value="1"/>
</dbReference>
<dbReference type="PANTHER" id="PTHR43394:SF1">
    <property type="entry name" value="ATP-BINDING CASSETTE SUB-FAMILY B MEMBER 10, MITOCHONDRIAL"/>
    <property type="match status" value="1"/>
</dbReference>
<dbReference type="FunFam" id="1.20.1560.10:FF:000011">
    <property type="entry name" value="Multidrug ABC transporter ATP-binding protein"/>
    <property type="match status" value="1"/>
</dbReference>
<keyword evidence="11 14" id="KW-0472">Membrane</keyword>
<dbReference type="GO" id="GO:0005886">
    <property type="term" value="C:plasma membrane"/>
    <property type="evidence" value="ECO:0007669"/>
    <property type="project" value="UniProtKB-SubCell"/>
</dbReference>
<keyword evidence="5" id="KW-1003">Cell membrane</keyword>
<dbReference type="PROSITE" id="PS00211">
    <property type="entry name" value="ABC_TRANSPORTER_1"/>
    <property type="match status" value="1"/>
</dbReference>
<dbReference type="KEGG" id="mint:C7M51_00417"/>
<evidence type="ECO:0000256" key="12">
    <source>
        <dbReference type="ARBA" id="ARBA00034018"/>
    </source>
</evidence>
<dbReference type="InterPro" id="IPR011527">
    <property type="entry name" value="ABC1_TM_dom"/>
</dbReference>
<dbReference type="GO" id="GO:0016887">
    <property type="term" value="F:ATP hydrolysis activity"/>
    <property type="evidence" value="ECO:0007669"/>
    <property type="project" value="InterPro"/>
</dbReference>
<feature type="transmembrane region" description="Helical" evidence="14">
    <location>
        <begin position="127"/>
        <end position="150"/>
    </location>
</feature>
<dbReference type="SMART" id="SM00382">
    <property type="entry name" value="AAA"/>
    <property type="match status" value="1"/>
</dbReference>
<organism evidence="17 18">
    <name type="scientific">Mixta intestinalis</name>
    <dbReference type="NCBI Taxonomy" id="1615494"/>
    <lineage>
        <taxon>Bacteria</taxon>
        <taxon>Pseudomonadati</taxon>
        <taxon>Pseudomonadota</taxon>
        <taxon>Gammaproteobacteria</taxon>
        <taxon>Enterobacterales</taxon>
        <taxon>Erwiniaceae</taxon>
        <taxon>Mixta</taxon>
    </lineage>
</organism>
<dbReference type="EMBL" id="CP028271">
    <property type="protein sequence ID" value="QHM70157.1"/>
    <property type="molecule type" value="Genomic_DNA"/>
</dbReference>
<dbReference type="Pfam" id="PF00005">
    <property type="entry name" value="ABC_tran"/>
    <property type="match status" value="1"/>
</dbReference>
<dbReference type="AlphaFoldDB" id="A0A6P1PVZ3"/>
<evidence type="ECO:0000256" key="8">
    <source>
        <dbReference type="ARBA" id="ARBA00022840"/>
    </source>
</evidence>
<evidence type="ECO:0000256" key="9">
    <source>
        <dbReference type="ARBA" id="ARBA00022967"/>
    </source>
</evidence>
<proteinExistence type="inferred from homology"/>
<protein>
    <recommendedName>
        <fullName evidence="13">Multidrug resistance-like ATP-binding protein MdlA</fullName>
        <ecNumber evidence="3">7.6.2.2</ecNumber>
    </recommendedName>
</protein>
<feature type="transmembrane region" description="Helical" evidence="14">
    <location>
        <begin position="156"/>
        <end position="175"/>
    </location>
</feature>
<dbReference type="PROSITE" id="PS50893">
    <property type="entry name" value="ABC_TRANSPORTER_2"/>
    <property type="match status" value="1"/>
</dbReference>
<dbReference type="GO" id="GO:0008559">
    <property type="term" value="F:ABC-type xenobiotic transporter activity"/>
    <property type="evidence" value="ECO:0007669"/>
    <property type="project" value="UniProtKB-EC"/>
</dbReference>
<dbReference type="PANTHER" id="PTHR43394">
    <property type="entry name" value="ATP-DEPENDENT PERMEASE MDL1, MITOCHONDRIAL"/>
    <property type="match status" value="1"/>
</dbReference>
<evidence type="ECO:0000256" key="4">
    <source>
        <dbReference type="ARBA" id="ARBA00022448"/>
    </source>
</evidence>
<feature type="domain" description="ABC transmembrane type-1" evidence="16">
    <location>
        <begin position="19"/>
        <end position="303"/>
    </location>
</feature>
<gene>
    <name evidence="17" type="primary">yheI</name>
    <name evidence="17" type="ORF">C7M51_00417</name>
</gene>
<evidence type="ECO:0000256" key="10">
    <source>
        <dbReference type="ARBA" id="ARBA00022989"/>
    </source>
</evidence>
<feature type="domain" description="ABC transporter" evidence="15">
    <location>
        <begin position="337"/>
        <end position="570"/>
    </location>
</feature>
<dbReference type="InterPro" id="IPR039421">
    <property type="entry name" value="Type_1_exporter"/>
</dbReference>
<comment type="similarity">
    <text evidence="2">Belongs to the ABC transporter superfamily. Drug exporter-2 (TC 3.A.1.117) family.</text>
</comment>
<dbReference type="GO" id="GO:0005524">
    <property type="term" value="F:ATP binding"/>
    <property type="evidence" value="ECO:0007669"/>
    <property type="project" value="UniProtKB-KW"/>
</dbReference>
<feature type="transmembrane region" description="Helical" evidence="14">
    <location>
        <begin position="280"/>
        <end position="301"/>
    </location>
</feature>
<dbReference type="InterPro" id="IPR003439">
    <property type="entry name" value="ABC_transporter-like_ATP-bd"/>
</dbReference>
<keyword evidence="6 14" id="KW-0812">Transmembrane</keyword>
<comment type="subcellular location">
    <subcellularLocation>
        <location evidence="1">Cell membrane</location>
        <topology evidence="1">Multi-pass membrane protein</topology>
    </subcellularLocation>
</comment>
<dbReference type="InterPro" id="IPR017871">
    <property type="entry name" value="ABC_transporter-like_CS"/>
</dbReference>
<dbReference type="InterPro" id="IPR003593">
    <property type="entry name" value="AAA+_ATPase"/>
</dbReference>
<accession>A0A6P1PVZ3</accession>
<dbReference type="Gene3D" id="1.20.1560.10">
    <property type="entry name" value="ABC transporter type 1, transmembrane domain"/>
    <property type="match status" value="1"/>
</dbReference>
<dbReference type="InterPro" id="IPR027417">
    <property type="entry name" value="P-loop_NTPase"/>
</dbReference>
<keyword evidence="10 14" id="KW-1133">Transmembrane helix</keyword>
<feature type="transmembrane region" description="Helical" evidence="14">
    <location>
        <begin position="248"/>
        <end position="268"/>
    </location>
</feature>
<reference evidence="17 18" key="1">
    <citation type="submission" date="2018-03" db="EMBL/GenBank/DDBJ databases">
        <title>Pantoea intestinalis SRCM103226 isolated form the mealworm.</title>
        <authorList>
            <person name="Jeong D.-Y."/>
            <person name="Kim J.W."/>
        </authorList>
    </citation>
    <scope>NUCLEOTIDE SEQUENCE [LARGE SCALE GENOMIC DNA]</scope>
    <source>
        <strain evidence="17 18">SRCM103226</strain>
    </source>
</reference>
<dbReference type="GO" id="GO:0015421">
    <property type="term" value="F:ABC-type oligopeptide transporter activity"/>
    <property type="evidence" value="ECO:0007669"/>
    <property type="project" value="TreeGrafter"/>
</dbReference>
<keyword evidence="4" id="KW-0813">Transport</keyword>
<keyword evidence="18" id="KW-1185">Reference proteome</keyword>
<evidence type="ECO:0000256" key="5">
    <source>
        <dbReference type="ARBA" id="ARBA00022475"/>
    </source>
</evidence>
<dbReference type="Pfam" id="PF00664">
    <property type="entry name" value="ABC_membrane"/>
    <property type="match status" value="1"/>
</dbReference>